<keyword evidence="12" id="KW-0418">Kinase</keyword>
<dbReference type="GO" id="GO:0032483">
    <property type="term" value="P:regulation of Rab protein signal transduction"/>
    <property type="evidence" value="ECO:0007669"/>
    <property type="project" value="TreeGrafter"/>
</dbReference>
<dbReference type="GO" id="GO:0042981">
    <property type="term" value="P:regulation of apoptotic process"/>
    <property type="evidence" value="ECO:0007669"/>
    <property type="project" value="TreeGrafter"/>
</dbReference>
<dbReference type="FunFam" id="3.40.50.11500:FF:000002">
    <property type="entry name" value="MAP kinase-activating death domain protein-like Protein"/>
    <property type="match status" value="1"/>
</dbReference>
<feature type="domain" description="UDENN" evidence="11">
    <location>
        <begin position="15"/>
        <end position="556"/>
    </location>
</feature>
<dbReference type="Proteomes" id="UP001054837">
    <property type="component" value="Unassembled WGS sequence"/>
</dbReference>
<dbReference type="Gene3D" id="3.30.450.200">
    <property type="match status" value="1"/>
</dbReference>
<dbReference type="PANTHER" id="PTHR13008:SF7">
    <property type="entry name" value="MAP KINASE-ACTIVATING DEATH DOMAIN PROTEIN"/>
    <property type="match status" value="1"/>
</dbReference>
<dbReference type="InterPro" id="IPR037516">
    <property type="entry name" value="Tripartite_DENN"/>
</dbReference>
<feature type="compositionally biased region" description="Basic and acidic residues" evidence="10">
    <location>
        <begin position="1697"/>
        <end position="1706"/>
    </location>
</feature>
<dbReference type="GO" id="GO:0006915">
    <property type="term" value="P:apoptotic process"/>
    <property type="evidence" value="ECO:0007669"/>
    <property type="project" value="UniProtKB-KW"/>
</dbReference>
<accession>A0AAV4ULV1</accession>
<feature type="region of interest" description="Disordered" evidence="10">
    <location>
        <begin position="1136"/>
        <end position="1209"/>
    </location>
</feature>
<evidence type="ECO:0000256" key="4">
    <source>
        <dbReference type="ARBA" id="ARBA00017868"/>
    </source>
</evidence>
<evidence type="ECO:0000256" key="3">
    <source>
        <dbReference type="ARBA" id="ARBA00005978"/>
    </source>
</evidence>
<dbReference type="InterPro" id="IPR056574">
    <property type="entry name" value="Death_MADD"/>
</dbReference>
<name>A0AAV4ULV1_9ARAC</name>
<evidence type="ECO:0000256" key="6">
    <source>
        <dbReference type="ARBA" id="ARBA00022490"/>
    </source>
</evidence>
<feature type="compositionally biased region" description="Low complexity" evidence="10">
    <location>
        <begin position="689"/>
        <end position="708"/>
    </location>
</feature>
<evidence type="ECO:0000313" key="12">
    <source>
        <dbReference type="EMBL" id="GIY58694.1"/>
    </source>
</evidence>
<dbReference type="InterPro" id="IPR005113">
    <property type="entry name" value="uDENN_dom"/>
</dbReference>
<dbReference type="InterPro" id="IPR001194">
    <property type="entry name" value="cDENN_dom"/>
</dbReference>
<proteinExistence type="inferred from homology"/>
<dbReference type="Pfam" id="PF03456">
    <property type="entry name" value="uDENN"/>
    <property type="match status" value="1"/>
</dbReference>
<evidence type="ECO:0000256" key="2">
    <source>
        <dbReference type="ARBA" id="ARBA00004496"/>
    </source>
</evidence>
<evidence type="ECO:0000256" key="10">
    <source>
        <dbReference type="SAM" id="MobiDB-lite"/>
    </source>
</evidence>
<evidence type="ECO:0000256" key="9">
    <source>
        <dbReference type="ARBA" id="ARBA00023136"/>
    </source>
</evidence>
<feature type="region of interest" description="Disordered" evidence="10">
    <location>
        <begin position="965"/>
        <end position="985"/>
    </location>
</feature>
<keyword evidence="12" id="KW-0808">Transferase</keyword>
<dbReference type="PROSITE" id="PS50211">
    <property type="entry name" value="DENN"/>
    <property type="match status" value="1"/>
</dbReference>
<evidence type="ECO:0000256" key="7">
    <source>
        <dbReference type="ARBA" id="ARBA00022658"/>
    </source>
</evidence>
<feature type="compositionally biased region" description="Low complexity" evidence="10">
    <location>
        <begin position="615"/>
        <end position="628"/>
    </location>
</feature>
<keyword evidence="8" id="KW-0053">Apoptosis</keyword>
<dbReference type="InterPro" id="IPR043153">
    <property type="entry name" value="DENN_C"/>
</dbReference>
<feature type="compositionally biased region" description="Basic and acidic residues" evidence="10">
    <location>
        <begin position="1163"/>
        <end position="1173"/>
    </location>
</feature>
<keyword evidence="7" id="KW-0344">Guanine-nucleotide releasing factor</keyword>
<dbReference type="EMBL" id="BPLQ01011525">
    <property type="protein sequence ID" value="GIY58694.1"/>
    <property type="molecule type" value="Genomic_DNA"/>
</dbReference>
<feature type="region of interest" description="Disordered" evidence="10">
    <location>
        <begin position="600"/>
        <end position="628"/>
    </location>
</feature>
<gene>
    <name evidence="12" type="primary">Rab3-GEF</name>
    <name evidence="12" type="ORF">CDAR_416031</name>
</gene>
<comment type="caution">
    <text evidence="12">The sequence shown here is derived from an EMBL/GenBank/DDBJ whole genome shotgun (WGS) entry which is preliminary data.</text>
</comment>
<feature type="region of interest" description="Disordered" evidence="10">
    <location>
        <begin position="1265"/>
        <end position="1293"/>
    </location>
</feature>
<keyword evidence="9" id="KW-0472">Membrane</keyword>
<dbReference type="InterPro" id="IPR039980">
    <property type="entry name" value="MADD"/>
</dbReference>
<dbReference type="GO" id="GO:0005886">
    <property type="term" value="C:plasma membrane"/>
    <property type="evidence" value="ECO:0007669"/>
    <property type="project" value="UniProtKB-SubCell"/>
</dbReference>
<evidence type="ECO:0000256" key="5">
    <source>
        <dbReference type="ARBA" id="ARBA00022475"/>
    </source>
</evidence>
<evidence type="ECO:0000259" key="11">
    <source>
        <dbReference type="PROSITE" id="PS50211"/>
    </source>
</evidence>
<evidence type="ECO:0000256" key="1">
    <source>
        <dbReference type="ARBA" id="ARBA00004236"/>
    </source>
</evidence>
<dbReference type="Pfam" id="PF25328">
    <property type="entry name" value="PH_MADD"/>
    <property type="match status" value="1"/>
</dbReference>
<sequence length="1718" mass="191289">MSDSTKKYFCPRLLDYIVFVGARQPSPSHTVQTPELLRRYPAEDHKDFPLSPDVVYFCQPEGSICVGPKRISLRESNSFVFALTEKDTSRVRYGICVNFYRTVERRPSTKEKARDRAKKKLSKVRESELATSHDSRFLDPKREYSSRSHQEDSDADSKSSSPVIHQRIRSLSLTSLCIISHHPFFSTFRECLFILRKLIDVCNERNLSRRTGGTKQSRESVWSYITGRIGENIPPSLLHGIRELEMWMLRLLSAPVPVPGKTRVEVEILPRDIQPPLTFALPDHTRFSLVDFPLHLPLELLGVNTCMKVLTCIILEHKLLMQSRDYNALSMSVMAFVTMIYPLEYMFPVIPLLPTCMNGAEQLLLAPTPYIIGIPASFLMFKRHFKIPEDVWLVDLDSNKVVKPPGVEDLPPLPEPEGTVLLNHLKQALASMSMSPQPIKNLDRIQPGIADRLVTQEPPPPPLTTGFNPLIYGNDVDSVDVATRIAMVRFFNSSGVLANFMEHTRTLRLYPRPVVAFQVNSFIHSRPKFSYFLSKFVRTQAVEFFAEWCLSPTNVAFLRVHTGVFDPTVVGDKAKWFSHQLEPLHFKVWSDGSHLVNSLAAASQSEPSTDESCSDSEGAGSTSSSYSSLSDFVTDMVNSDITSEGMLAASGSEESGNSQVLFDHHSVYQPPSTLQLPTTGVNSSDSAFSIPGSLSTSSSHSSLSSSPSYNCDPEEDLARAAEQAVTPGFQPLAYRSESQEHGDMDAEVFSGQEGETATLTPSTIRSVISPQPPIQGRSPADSLSSDIESIHDRDTPHNVSSSSAASRIRSSITPEASIDKGSGSGSTPTPTRTLSISSVLSRTGSLGGASLTTQNSQGSLLETMAREAREVAREASKAAVEASRTALEATKPAREAGKKTLLKNLQAFGEPMTTGRDKPIRESTEIVTRDGGSSPGSLISTVSSELNGIAAQTSSMFSGLFSSRSSSISTRPKDRVQPYGPFPTALRKTPLEKNALIKHTTNQQKKQDAQRLQTIEDNRTSHTDNQTFLKEVINGVLEEEGVRWMKLSKIKRLMEDENYRNLVVSRLNKTLERKIGPDDHIDDVCITKPVWKGYLKLLQAVISGLEHTYSNYGLGGMASAYQVLEIAHTHYYTKEPESRLDTGTNTTASLSQGSSPFGSGENLYKHLSDRPEEVAGLSVASSSKSSTNSSPSDLPHASPGSERDYQDQRQLQDSLCNVHITPSPESSEHEEATDMFRSIINAKRNILFSRITSVESEVSQVSETGTALSQSSDQAVPSCNASDTGSMTTNPSYHRNLRISQNSFRSTVSDSEIEAGNFLNNRQKRTPSIWSSKSSLSTGFRYHGGSIVSTSNPVNEPVRVYLFEGLVGKDRSTLWDQMQFWEDAFLDAVSQERDMVGMDQGPGEMMERYQSLSDMDKKRLEHDEDRLLSTMLYNTIAFMVMVNVNKTEIRRKCCRLIGKCHISLVYSSEVNELLDQITKLQGNDIDLKPLGSRQMHRQSFTVHSGVDTTGDMLFMEVRDDGIVLRSVNGTIVERWWYERLVNMTYCPKNKVLCLWRKNGGQTQLRKYYTKKCKDLYYCIKEAMERAAARGNGMMPGTELGGEFPVQDMRTGEGGLLQVCMEGVGLLFANSKFFVRLENIRKCFTQKGGMFVLEEFNPKTRQIIQRKYKSAMADQICYAVLCVFSYVATGIEQRRRREAAGYDRLSHTEGNTPTRSNKR</sequence>
<feature type="compositionally biased region" description="Polar residues" evidence="10">
    <location>
        <begin position="1707"/>
        <end position="1718"/>
    </location>
</feature>
<feature type="compositionally biased region" description="Low complexity" evidence="10">
    <location>
        <begin position="800"/>
        <end position="812"/>
    </location>
</feature>
<keyword evidence="13" id="KW-1185">Reference proteome</keyword>
<dbReference type="Pfam" id="PF23629">
    <property type="entry name" value="Death_MADD"/>
    <property type="match status" value="1"/>
</dbReference>
<comment type="subcellular location">
    <subcellularLocation>
        <location evidence="1">Cell membrane</location>
    </subcellularLocation>
    <subcellularLocation>
        <location evidence="2">Cytoplasm</location>
    </subcellularLocation>
</comment>
<dbReference type="GO" id="GO:0005085">
    <property type="term" value="F:guanyl-nucleotide exchange factor activity"/>
    <property type="evidence" value="ECO:0007669"/>
    <property type="project" value="UniProtKB-KW"/>
</dbReference>
<protein>
    <recommendedName>
        <fullName evidence="4">MAP kinase-activating death domain protein</fullName>
    </recommendedName>
</protein>
<feature type="region of interest" description="Disordered" evidence="10">
    <location>
        <begin position="108"/>
        <end position="161"/>
    </location>
</feature>
<feature type="compositionally biased region" description="Polar residues" evidence="10">
    <location>
        <begin position="1141"/>
        <end position="1157"/>
    </location>
</feature>
<dbReference type="GO" id="GO:0005829">
    <property type="term" value="C:cytosol"/>
    <property type="evidence" value="ECO:0007669"/>
    <property type="project" value="TreeGrafter"/>
</dbReference>
<feature type="compositionally biased region" description="Polar residues" evidence="10">
    <location>
        <begin position="671"/>
        <end position="687"/>
    </location>
</feature>
<reference evidence="12 13" key="1">
    <citation type="submission" date="2021-06" db="EMBL/GenBank/DDBJ databases">
        <title>Caerostris darwini draft genome.</title>
        <authorList>
            <person name="Kono N."/>
            <person name="Arakawa K."/>
        </authorList>
    </citation>
    <scope>NUCLEOTIDE SEQUENCE [LARGE SCALE GENOMIC DNA]</scope>
</reference>
<dbReference type="PANTHER" id="PTHR13008">
    <property type="entry name" value="MAP-KINASE ACTIVATING DEATH DOMAIN PROTEIN MADD /DENN/AEX-3 C.ELEGANS"/>
    <property type="match status" value="1"/>
</dbReference>
<keyword evidence="5" id="KW-1003">Cell membrane</keyword>
<dbReference type="InterPro" id="IPR057469">
    <property type="entry name" value="PH_MADD"/>
</dbReference>
<comment type="similarity">
    <text evidence="3">Belongs to the MADD family.</text>
</comment>
<feature type="compositionally biased region" description="Basic and acidic residues" evidence="10">
    <location>
        <begin position="123"/>
        <end position="157"/>
    </location>
</feature>
<evidence type="ECO:0000313" key="13">
    <source>
        <dbReference type="Proteomes" id="UP001054837"/>
    </source>
</evidence>
<feature type="region of interest" description="Disordered" evidence="10">
    <location>
        <begin position="752"/>
        <end position="833"/>
    </location>
</feature>
<dbReference type="InterPro" id="IPR005112">
    <property type="entry name" value="dDENN_dom"/>
</dbReference>
<dbReference type="SMART" id="SM00800">
    <property type="entry name" value="uDENN"/>
    <property type="match status" value="1"/>
</dbReference>
<evidence type="ECO:0000256" key="8">
    <source>
        <dbReference type="ARBA" id="ARBA00022703"/>
    </source>
</evidence>
<feature type="compositionally biased region" description="Low complexity" evidence="10">
    <location>
        <begin position="1178"/>
        <end position="1192"/>
    </location>
</feature>
<feature type="compositionally biased region" description="Polar residues" evidence="10">
    <location>
        <begin position="753"/>
        <end position="769"/>
    </location>
</feature>
<dbReference type="GO" id="GO:0016301">
    <property type="term" value="F:kinase activity"/>
    <property type="evidence" value="ECO:0007669"/>
    <property type="project" value="UniProtKB-KW"/>
</dbReference>
<feature type="region of interest" description="Disordered" evidence="10">
    <location>
        <begin position="671"/>
        <end position="714"/>
    </location>
</feature>
<dbReference type="Pfam" id="PF02141">
    <property type="entry name" value="DENN"/>
    <property type="match status" value="1"/>
</dbReference>
<dbReference type="SMART" id="SM00799">
    <property type="entry name" value="DENN"/>
    <property type="match status" value="1"/>
</dbReference>
<organism evidence="12 13">
    <name type="scientific">Caerostris darwini</name>
    <dbReference type="NCBI Taxonomy" id="1538125"/>
    <lineage>
        <taxon>Eukaryota</taxon>
        <taxon>Metazoa</taxon>
        <taxon>Ecdysozoa</taxon>
        <taxon>Arthropoda</taxon>
        <taxon>Chelicerata</taxon>
        <taxon>Arachnida</taxon>
        <taxon>Araneae</taxon>
        <taxon>Araneomorphae</taxon>
        <taxon>Entelegynae</taxon>
        <taxon>Araneoidea</taxon>
        <taxon>Araneidae</taxon>
        <taxon>Caerostris</taxon>
    </lineage>
</organism>
<keyword evidence="6" id="KW-0963">Cytoplasm</keyword>
<dbReference type="SMART" id="SM00801">
    <property type="entry name" value="dDENN"/>
    <property type="match status" value="1"/>
</dbReference>
<dbReference type="Gene3D" id="3.40.50.11500">
    <property type="match status" value="1"/>
</dbReference>
<feature type="region of interest" description="Disordered" evidence="10">
    <location>
        <begin position="1697"/>
        <end position="1718"/>
    </location>
</feature>